<evidence type="ECO:0000313" key="5">
    <source>
        <dbReference type="EMBL" id="VUX63608.1"/>
    </source>
</evidence>
<dbReference type="EMBL" id="CABHOD010000006">
    <property type="protein sequence ID" value="VUX63608.1"/>
    <property type="molecule type" value="Genomic_DNA"/>
</dbReference>
<dbReference type="EMBL" id="QSWD01000007">
    <property type="protein sequence ID" value="RGP01395.1"/>
    <property type="molecule type" value="Genomic_DNA"/>
</dbReference>
<reference evidence="5 8" key="2">
    <citation type="submission" date="2019-07" db="EMBL/GenBank/DDBJ databases">
        <authorList>
            <person name="Chang H.-W."/>
            <person name="Raman A."/>
            <person name="Venkatesh S."/>
            <person name="Gehrig J."/>
        </authorList>
    </citation>
    <scope>NUCLEOTIDE SEQUENCE [LARGE SCALE GENOMIC DNA]</scope>
    <source>
        <strain evidence="5">Bifidobacterium_pseudocatenulatum_LFYP_29</strain>
    </source>
</reference>
<evidence type="ECO:0000313" key="9">
    <source>
        <dbReference type="Proteomes" id="UP001212008"/>
    </source>
</evidence>
<evidence type="ECO:0000313" key="3">
    <source>
        <dbReference type="EMBL" id="RGP01395.1"/>
    </source>
</evidence>
<dbReference type="AlphaFoldDB" id="A0A174BMX6"/>
<accession>A0A174BMX6</accession>
<name>A0A174BMX6_BIFPS</name>
<protein>
    <submittedName>
        <fullName evidence="3">Uncharacterized protein</fullName>
    </submittedName>
</protein>
<reference evidence="6 7" key="1">
    <citation type="submission" date="2018-08" db="EMBL/GenBank/DDBJ databases">
        <title>A genome reference for cultivated species of the human gut microbiota.</title>
        <authorList>
            <person name="Zou Y."/>
            <person name="Xue W."/>
            <person name="Luo G."/>
        </authorList>
    </citation>
    <scope>NUCLEOTIDE SEQUENCE [LARGE SCALE GENOMIC DNA]</scope>
    <source>
        <strain evidence="4 7">AF36-12AT</strain>
        <strain evidence="3 6">OF05-12</strain>
    </source>
</reference>
<reference evidence="1" key="3">
    <citation type="submission" date="2021-07" db="EMBL/GenBank/DDBJ databases">
        <title>Xylan utilisation by Bifidobacterium pseudocatenulatum.</title>
        <authorList>
            <person name="Watanabe Y."/>
        </authorList>
    </citation>
    <scope>NUCLEOTIDE SEQUENCE</scope>
    <source>
        <strain evidence="1">YIT12824</strain>
    </source>
</reference>
<evidence type="ECO:0000313" key="8">
    <source>
        <dbReference type="Proteomes" id="UP000331308"/>
    </source>
</evidence>
<evidence type="ECO:0000313" key="6">
    <source>
        <dbReference type="Proteomes" id="UP000261031"/>
    </source>
</evidence>
<sequence length="318" mass="35853">MKAYPQIDALLDQTENAQRCAHSSDPLIQKGLYRRYRAGDLARPYPGLFARAEYWNQLNEPEQSLHAARTLSRLHPNWVFAGITAAAAHGFDHPRFLHRQGLTITLPNHGSYRPHDKLNIIYSPYPRENAVLANGIHVTNPPRTLLDCGRTLEFIYSLPIFDDAAADGIEEKQILQECARTTLDCSRIFKLLRYTDAGSENGGESFARAVMIENGFAVPQLQVSFADSLTGKQFRVDFLWRTTDGRIIVGELDGTAKYVDPKMTDRRSIQETVQAEREREQALFRAGVTEIVRLTFDDAVQQKPLIAKLRRAGVPCVS</sequence>
<dbReference type="OrthoDB" id="3172126at2"/>
<reference evidence="2 9" key="4">
    <citation type="submission" date="2023-01" db="EMBL/GenBank/DDBJ databases">
        <title>Human gut microbiome strain richness.</title>
        <authorList>
            <person name="Chen-Liaw A."/>
        </authorList>
    </citation>
    <scope>NUCLEOTIDE SEQUENCE [LARGE SCALE GENOMIC DNA]</scope>
    <source>
        <strain evidence="2 9">RTP21311st1_C8_RTP21311_201001</strain>
    </source>
</reference>
<proteinExistence type="predicted"/>
<dbReference type="EMBL" id="JAQKRA010000004">
    <property type="protein sequence ID" value="MDB6491939.1"/>
    <property type="molecule type" value="Genomic_DNA"/>
</dbReference>
<dbReference type="Proteomes" id="UP001197735">
    <property type="component" value="Unassembled WGS sequence"/>
</dbReference>
<dbReference type="Proteomes" id="UP000331308">
    <property type="component" value="Unassembled WGS sequence"/>
</dbReference>
<dbReference type="EMBL" id="JAHXEI010000009">
    <property type="protein sequence ID" value="MCB4880863.1"/>
    <property type="molecule type" value="Genomic_DNA"/>
</dbReference>
<dbReference type="Proteomes" id="UP001212008">
    <property type="component" value="Unassembled WGS sequence"/>
</dbReference>
<dbReference type="Proteomes" id="UP000261031">
    <property type="component" value="Unassembled WGS sequence"/>
</dbReference>
<gene>
    <name evidence="5" type="ORF">BPLFYP29_01035</name>
    <name evidence="4" type="ORF">DWZ91_04620</name>
    <name evidence="3" type="ORF">DXA79_09050</name>
    <name evidence="1" type="ORF">KZP06_09060</name>
    <name evidence="2" type="ORF">PMN70_06990</name>
</gene>
<evidence type="ECO:0000313" key="1">
    <source>
        <dbReference type="EMBL" id="MCB4880863.1"/>
    </source>
</evidence>
<dbReference type="STRING" id="28026.GCA_000940535_01621"/>
<comment type="caution">
    <text evidence="3">The sequence shown here is derived from an EMBL/GenBank/DDBJ whole genome shotgun (WGS) entry which is preliminary data.</text>
</comment>
<evidence type="ECO:0000313" key="2">
    <source>
        <dbReference type="EMBL" id="MDB6491939.1"/>
    </source>
</evidence>
<evidence type="ECO:0000313" key="4">
    <source>
        <dbReference type="EMBL" id="RHL96202.1"/>
    </source>
</evidence>
<evidence type="ECO:0000313" key="7">
    <source>
        <dbReference type="Proteomes" id="UP000285613"/>
    </source>
</evidence>
<dbReference type="Proteomes" id="UP000285613">
    <property type="component" value="Unassembled WGS sequence"/>
</dbReference>
<dbReference type="RefSeq" id="WP_022245588.1">
    <property type="nucleotide sequence ID" value="NZ_BCXY01000018.1"/>
</dbReference>
<dbReference type="EMBL" id="QRPH01000003">
    <property type="protein sequence ID" value="RHL96202.1"/>
    <property type="molecule type" value="Genomic_DNA"/>
</dbReference>
<organism evidence="3 6">
    <name type="scientific">Bifidobacterium pseudocatenulatum</name>
    <dbReference type="NCBI Taxonomy" id="28026"/>
    <lineage>
        <taxon>Bacteria</taxon>
        <taxon>Bacillati</taxon>
        <taxon>Actinomycetota</taxon>
        <taxon>Actinomycetes</taxon>
        <taxon>Bifidobacteriales</taxon>
        <taxon>Bifidobacteriaceae</taxon>
        <taxon>Bifidobacterium</taxon>
    </lineage>
</organism>